<protein>
    <recommendedName>
        <fullName evidence="7">Late embryogenesis abundant protein LEA-2 subgroup domain-containing protein</fullName>
    </recommendedName>
</protein>
<evidence type="ECO:0000256" key="6">
    <source>
        <dbReference type="SAM" id="Phobius"/>
    </source>
</evidence>
<dbReference type="InterPro" id="IPR044839">
    <property type="entry name" value="NDR1-like"/>
</dbReference>
<evidence type="ECO:0000256" key="1">
    <source>
        <dbReference type="ARBA" id="ARBA00004167"/>
    </source>
</evidence>
<sequence>MTAVKHPDTASYGQPLLSEPQSSYSQPPQYVIVLPPYLPHYRRRLRREPCWGRLICCAAVLLILVAAGYLFWPSDPELSVVRLNLDRLHFDARPQISVDITLDTTIKVRNKDFYSLDYDSLLVGIGYRGRRLGLMTSDGGHIRARGSSYLNSTLQLDAVEMLSDAIPLLEDLARGSITFDTVSEISGKLRLFFFHVPLKAKITCEVIVNTRNQTITNHRCHP</sequence>
<keyword evidence="3 6" id="KW-1133">Transmembrane helix</keyword>
<evidence type="ECO:0000313" key="9">
    <source>
        <dbReference type="Proteomes" id="UP001293254"/>
    </source>
</evidence>
<feature type="compositionally biased region" description="Low complexity" evidence="5">
    <location>
        <begin position="14"/>
        <end position="25"/>
    </location>
</feature>
<name>A0AAE1XL62_9LAMI</name>
<evidence type="ECO:0000256" key="5">
    <source>
        <dbReference type="SAM" id="MobiDB-lite"/>
    </source>
</evidence>
<dbReference type="AlphaFoldDB" id="A0AAE1XL62"/>
<keyword evidence="4 6" id="KW-0472">Membrane</keyword>
<dbReference type="PANTHER" id="PTHR31234">
    <property type="entry name" value="LATE EMBRYOGENESIS ABUNDANT (LEA) HYDROXYPROLINE-RICH GLYCOPROTEIN FAMILY"/>
    <property type="match status" value="1"/>
</dbReference>
<dbReference type="GO" id="GO:0098542">
    <property type="term" value="P:defense response to other organism"/>
    <property type="evidence" value="ECO:0007669"/>
    <property type="project" value="InterPro"/>
</dbReference>
<comment type="subcellular location">
    <subcellularLocation>
        <location evidence="1">Membrane</location>
        <topology evidence="1">Single-pass membrane protein</topology>
    </subcellularLocation>
</comment>
<dbReference type="PANTHER" id="PTHR31234:SF4">
    <property type="entry name" value="EXPRESSED PROTEIN"/>
    <property type="match status" value="1"/>
</dbReference>
<dbReference type="InterPro" id="IPR004864">
    <property type="entry name" value="LEA_2"/>
</dbReference>
<feature type="domain" description="Late embryogenesis abundant protein LEA-2 subgroup" evidence="7">
    <location>
        <begin position="105"/>
        <end position="201"/>
    </location>
</feature>
<feature type="transmembrane region" description="Helical" evidence="6">
    <location>
        <begin position="50"/>
        <end position="72"/>
    </location>
</feature>
<reference evidence="8" key="1">
    <citation type="submission" date="2020-06" db="EMBL/GenBank/DDBJ databases">
        <authorList>
            <person name="Li T."/>
            <person name="Hu X."/>
            <person name="Zhang T."/>
            <person name="Song X."/>
            <person name="Zhang H."/>
            <person name="Dai N."/>
            <person name="Sheng W."/>
            <person name="Hou X."/>
            <person name="Wei L."/>
        </authorList>
    </citation>
    <scope>NUCLEOTIDE SEQUENCE</scope>
    <source>
        <strain evidence="8">3651</strain>
        <tissue evidence="8">Leaf</tissue>
    </source>
</reference>
<evidence type="ECO:0000313" key="8">
    <source>
        <dbReference type="EMBL" id="KAK4413872.1"/>
    </source>
</evidence>
<evidence type="ECO:0000259" key="7">
    <source>
        <dbReference type="Pfam" id="PF03168"/>
    </source>
</evidence>
<dbReference type="EMBL" id="JACGWO010000012">
    <property type="protein sequence ID" value="KAK4413872.1"/>
    <property type="molecule type" value="Genomic_DNA"/>
</dbReference>
<comment type="caution">
    <text evidence="8">The sequence shown here is derived from an EMBL/GenBank/DDBJ whole genome shotgun (WGS) entry which is preliminary data.</text>
</comment>
<organism evidence="8 9">
    <name type="scientific">Sesamum alatum</name>
    <dbReference type="NCBI Taxonomy" id="300844"/>
    <lineage>
        <taxon>Eukaryota</taxon>
        <taxon>Viridiplantae</taxon>
        <taxon>Streptophyta</taxon>
        <taxon>Embryophyta</taxon>
        <taxon>Tracheophyta</taxon>
        <taxon>Spermatophyta</taxon>
        <taxon>Magnoliopsida</taxon>
        <taxon>eudicotyledons</taxon>
        <taxon>Gunneridae</taxon>
        <taxon>Pentapetalae</taxon>
        <taxon>asterids</taxon>
        <taxon>lamiids</taxon>
        <taxon>Lamiales</taxon>
        <taxon>Pedaliaceae</taxon>
        <taxon>Sesamum</taxon>
    </lineage>
</organism>
<feature type="region of interest" description="Disordered" evidence="5">
    <location>
        <begin position="1"/>
        <end position="25"/>
    </location>
</feature>
<reference evidence="8" key="2">
    <citation type="journal article" date="2024" name="Plant">
        <title>Genomic evolution and insights into agronomic trait innovations of Sesamum species.</title>
        <authorList>
            <person name="Miao H."/>
            <person name="Wang L."/>
            <person name="Qu L."/>
            <person name="Liu H."/>
            <person name="Sun Y."/>
            <person name="Le M."/>
            <person name="Wang Q."/>
            <person name="Wei S."/>
            <person name="Zheng Y."/>
            <person name="Lin W."/>
            <person name="Duan Y."/>
            <person name="Cao H."/>
            <person name="Xiong S."/>
            <person name="Wang X."/>
            <person name="Wei L."/>
            <person name="Li C."/>
            <person name="Ma Q."/>
            <person name="Ju M."/>
            <person name="Zhao R."/>
            <person name="Li G."/>
            <person name="Mu C."/>
            <person name="Tian Q."/>
            <person name="Mei H."/>
            <person name="Zhang T."/>
            <person name="Gao T."/>
            <person name="Zhang H."/>
        </authorList>
    </citation>
    <scope>NUCLEOTIDE SEQUENCE</scope>
    <source>
        <strain evidence="8">3651</strain>
    </source>
</reference>
<dbReference type="Proteomes" id="UP001293254">
    <property type="component" value="Unassembled WGS sequence"/>
</dbReference>
<dbReference type="GO" id="GO:0016020">
    <property type="term" value="C:membrane"/>
    <property type="evidence" value="ECO:0007669"/>
    <property type="project" value="UniProtKB-SubCell"/>
</dbReference>
<dbReference type="Gene3D" id="2.60.40.1820">
    <property type="match status" value="1"/>
</dbReference>
<evidence type="ECO:0000256" key="4">
    <source>
        <dbReference type="ARBA" id="ARBA00023136"/>
    </source>
</evidence>
<keyword evidence="2 6" id="KW-0812">Transmembrane</keyword>
<keyword evidence="9" id="KW-1185">Reference proteome</keyword>
<accession>A0AAE1XL62</accession>
<evidence type="ECO:0000256" key="2">
    <source>
        <dbReference type="ARBA" id="ARBA00022692"/>
    </source>
</evidence>
<proteinExistence type="predicted"/>
<dbReference type="SUPFAM" id="SSF117070">
    <property type="entry name" value="LEA14-like"/>
    <property type="match status" value="1"/>
</dbReference>
<evidence type="ECO:0000256" key="3">
    <source>
        <dbReference type="ARBA" id="ARBA00022989"/>
    </source>
</evidence>
<gene>
    <name evidence="8" type="ORF">Salat_2800000</name>
</gene>
<dbReference type="Pfam" id="PF03168">
    <property type="entry name" value="LEA_2"/>
    <property type="match status" value="1"/>
</dbReference>